<dbReference type="OrthoDB" id="2272258at2759"/>
<dbReference type="KEGG" id="abp:AGABI1DRAFT135120"/>
<dbReference type="KEGG" id="abp:AGABI1DRAFT135001"/>
<accession>K5WDM1</accession>
<name>K5WDM1_AGABU</name>
<dbReference type="AlphaFoldDB" id="K5WDM1"/>
<sequence>MLQEYDFLLRHIPGKTNTKADILSRLIKPDTSNDNRGVEMFKEKMFIRRLEESTPIYDVTLLHNRRFEILADETVLEKIRKCERRETRVLEEMKKQPEKEGSMFRITRKSEISSFTIIIIPPTPDILEHTEC</sequence>
<dbReference type="InParanoid" id="K5WDM1"/>
<dbReference type="EMBL" id="JH973074">
    <property type="protein sequence ID" value="EKM73297.1"/>
    <property type="molecule type" value="Genomic_DNA"/>
</dbReference>
<dbReference type="RefSeq" id="XP_007336015.1">
    <property type="nucleotide sequence ID" value="XM_007335953.1"/>
</dbReference>
<dbReference type="GeneID" id="18828473"/>
<dbReference type="RefSeq" id="XP_007336064.1">
    <property type="nucleotide sequence ID" value="XM_007336002.1"/>
</dbReference>
<dbReference type="Proteomes" id="UP000008493">
    <property type="component" value="Unassembled WGS sequence"/>
</dbReference>
<dbReference type="EMBL" id="JH972955">
    <property type="protein sequence ID" value="EKM73346.1"/>
    <property type="molecule type" value="Genomic_DNA"/>
</dbReference>
<protein>
    <submittedName>
        <fullName evidence="2">Uncharacterized protein</fullName>
    </submittedName>
</protein>
<evidence type="ECO:0000313" key="1">
    <source>
        <dbReference type="EMBL" id="EKM73297.1"/>
    </source>
</evidence>
<evidence type="ECO:0000313" key="3">
    <source>
        <dbReference type="Proteomes" id="UP000008493"/>
    </source>
</evidence>
<keyword evidence="3" id="KW-1185">Reference proteome</keyword>
<proteinExistence type="predicted"/>
<dbReference type="GeneID" id="18828435"/>
<dbReference type="HOGENOM" id="CLU_158068_0_0_1"/>
<evidence type="ECO:0000313" key="2">
    <source>
        <dbReference type="EMBL" id="EKM73346.1"/>
    </source>
</evidence>
<gene>
    <name evidence="2" type="ORF">AGABI1DRAFT_135001</name>
    <name evidence="1" type="ORF">AGABI1DRAFT_135120</name>
</gene>
<reference evidence="2" key="2">
    <citation type="submission" date="2012-08" db="EMBL/GenBank/DDBJ databases">
        <title>The genome sequence of the button mushroom Agaricus bisporus reveals mechanisms governing adaptation to a humic-rich ecological niche.</title>
        <authorList>
            <consortium name="DOE Joint Genome Institute"/>
            <person name="Morin E."/>
            <person name="Kohler A."/>
            <person name="Baker A."/>
            <person name="Foulogne-Oriol M."/>
            <person name="Lombard V."/>
            <person name="Nagy L.G."/>
            <person name="Ohm R.A."/>
            <person name="Patyshakuliyeva A."/>
            <person name="Brun A."/>
            <person name="Aerts A.L."/>
            <person name="Bailey A.M."/>
            <person name="Billette C."/>
            <person name="Coutinho P.M."/>
            <person name="Deakin G."/>
            <person name="Doddapaneni H."/>
            <person name="Floudas D."/>
            <person name="Grimwood J."/>
            <person name="Hilden K."/>
            <person name="Kues U."/>
            <person name="LaButti K.M."/>
            <person name="Lapidus A."/>
            <person name="Lindquist E.A."/>
            <person name="Lucas S.M."/>
            <person name="Lundell T."/>
            <person name="Murat C."/>
            <person name="Riley R.W."/>
            <person name="Salamov A.A."/>
            <person name="Schmutz J."/>
            <person name="Subramanian V."/>
            <person name="Wosten H.A.B."/>
            <person name="Xu J."/>
            <person name="Eastwood D.C."/>
            <person name="Foster G.D."/>
            <person name="Sonnenberg A.S.M."/>
            <person name="Cullen D."/>
            <person name="de Vries R.P."/>
            <person name="Hibbett D.S."/>
            <person name="Henrissat B."/>
            <person name="Burton K.S."/>
            <person name="Kerrigan R.W."/>
            <person name="Challen M.P."/>
            <person name="Grigoriev I.V."/>
            <person name="Martin F."/>
        </authorList>
    </citation>
    <scope>NUCLEOTIDE SEQUENCE</scope>
    <source>
        <strain evidence="2">JB137-s8</strain>
    </source>
</reference>
<reference evidence="3" key="1">
    <citation type="journal article" date="2012" name="Proc. Natl. Acad. Sci. U.S.A.">
        <title>Genome sequence of the button mushroom Agaricus bisporus reveals mechanisms governing adaptation to a humic-rich ecological niche.</title>
        <authorList>
            <person name="Morin E."/>
            <person name="Kohler A."/>
            <person name="Baker A.R."/>
            <person name="Foulongne-Oriol M."/>
            <person name="Lombard V."/>
            <person name="Nagy L.G."/>
            <person name="Ohm R.A."/>
            <person name="Patyshakuliyeva A."/>
            <person name="Brun A."/>
            <person name="Aerts A.L."/>
            <person name="Bailey A.M."/>
            <person name="Billette C."/>
            <person name="Coutinho P.M."/>
            <person name="Deakin G."/>
            <person name="Doddapaneni H."/>
            <person name="Floudas D."/>
            <person name="Grimwood J."/>
            <person name="Hilden K."/>
            <person name="Kuees U."/>
            <person name="LaButti K.M."/>
            <person name="Lapidus A."/>
            <person name="Lindquist E.A."/>
            <person name="Lucas S.M."/>
            <person name="Murat C."/>
            <person name="Riley R.W."/>
            <person name="Salamov A.A."/>
            <person name="Schmutz J."/>
            <person name="Subramanian V."/>
            <person name="Woesten H.A.B."/>
            <person name="Xu J."/>
            <person name="Eastwood D.C."/>
            <person name="Foster G.D."/>
            <person name="Sonnenberg A.S."/>
            <person name="Cullen D."/>
            <person name="de Vries R.P."/>
            <person name="Lundell T."/>
            <person name="Hibbett D.S."/>
            <person name="Henrissat B."/>
            <person name="Burton K.S."/>
            <person name="Kerrigan R.W."/>
            <person name="Challen M.P."/>
            <person name="Grigoriev I.V."/>
            <person name="Martin F."/>
        </authorList>
    </citation>
    <scope>NUCLEOTIDE SEQUENCE [LARGE SCALE GENOMIC DNA]</scope>
    <source>
        <strain evidence="3">JB137-S8 / ATCC MYA-4627 / FGSC 10392</strain>
    </source>
</reference>
<organism evidence="2 3">
    <name type="scientific">Agaricus bisporus var. burnettii (strain JB137-S8 / ATCC MYA-4627 / FGSC 10392)</name>
    <name type="common">White button mushroom</name>
    <dbReference type="NCBI Taxonomy" id="597362"/>
    <lineage>
        <taxon>Eukaryota</taxon>
        <taxon>Fungi</taxon>
        <taxon>Dikarya</taxon>
        <taxon>Basidiomycota</taxon>
        <taxon>Agaricomycotina</taxon>
        <taxon>Agaricomycetes</taxon>
        <taxon>Agaricomycetidae</taxon>
        <taxon>Agaricales</taxon>
        <taxon>Agaricineae</taxon>
        <taxon>Agaricaceae</taxon>
        <taxon>Agaricus</taxon>
    </lineage>
</organism>